<gene>
    <name evidence="1" type="ORF">QAD02_006661</name>
</gene>
<evidence type="ECO:0000313" key="2">
    <source>
        <dbReference type="Proteomes" id="UP001239111"/>
    </source>
</evidence>
<comment type="caution">
    <text evidence="1">The sequence shown here is derived from an EMBL/GenBank/DDBJ whole genome shotgun (WGS) entry which is preliminary data.</text>
</comment>
<sequence>MSKDQSLLESVSKFFTESTLADIVAKVFEVNSKDVRVLSWDFGNASGKGDSYLSTVDRVIIKSNVKNEEKEVKLVVKSLPNNMGRRKTYRSAEFFHNEILFYTEIAEKFEEYLKAKNQSSLFLVPECVAYHLDGQEDYIALKDVCPLGFGPASRQSCLTLDQCRFMLEAMARFHGISFAYKDQFKEDFEARASKLNETYFTTEIYETWYKNFHNILLRVAKDALAKEYPGSEGEQRFNSYQPGALYQKCVDFCSRWHASTSVVNQGDSWAPNFLIRTDPVGNTEVLMLDFQLARSSSPVLDLSFFIYSCTDKSLRDKHFDDLLDIYHKELTKTIKILGSDPDKVYPKQLFLEEVKEQFIHGMVFGLESVSFSMLSEDESFDLDVIKEDKVDIADVWTLQNIKTSENRRRLADIILHASERGFL</sequence>
<protein>
    <submittedName>
        <fullName evidence="1">Uncharacterized protein</fullName>
    </submittedName>
</protein>
<dbReference type="Proteomes" id="UP001239111">
    <property type="component" value="Chromosome 4"/>
</dbReference>
<accession>A0ACC2N3W8</accession>
<organism evidence="1 2">
    <name type="scientific">Eretmocerus hayati</name>
    <dbReference type="NCBI Taxonomy" id="131215"/>
    <lineage>
        <taxon>Eukaryota</taxon>
        <taxon>Metazoa</taxon>
        <taxon>Ecdysozoa</taxon>
        <taxon>Arthropoda</taxon>
        <taxon>Hexapoda</taxon>
        <taxon>Insecta</taxon>
        <taxon>Pterygota</taxon>
        <taxon>Neoptera</taxon>
        <taxon>Endopterygota</taxon>
        <taxon>Hymenoptera</taxon>
        <taxon>Apocrita</taxon>
        <taxon>Proctotrupomorpha</taxon>
        <taxon>Chalcidoidea</taxon>
        <taxon>Aphelinidae</taxon>
        <taxon>Aphelininae</taxon>
        <taxon>Eretmocerus</taxon>
    </lineage>
</organism>
<reference evidence="1" key="1">
    <citation type="submission" date="2023-04" db="EMBL/GenBank/DDBJ databases">
        <title>A chromosome-level genome assembly of the parasitoid wasp Eretmocerus hayati.</title>
        <authorList>
            <person name="Zhong Y."/>
            <person name="Liu S."/>
            <person name="Liu Y."/>
        </authorList>
    </citation>
    <scope>NUCLEOTIDE SEQUENCE</scope>
    <source>
        <strain evidence="1">ZJU_SS_LIU_2023</strain>
    </source>
</reference>
<keyword evidence="2" id="KW-1185">Reference proteome</keyword>
<evidence type="ECO:0000313" key="1">
    <source>
        <dbReference type="EMBL" id="KAJ8664999.1"/>
    </source>
</evidence>
<proteinExistence type="predicted"/>
<dbReference type="EMBL" id="CM056744">
    <property type="protein sequence ID" value="KAJ8664999.1"/>
    <property type="molecule type" value="Genomic_DNA"/>
</dbReference>
<name>A0ACC2N3W8_9HYME</name>